<evidence type="ECO:0000256" key="3">
    <source>
        <dbReference type="ARBA" id="ARBA00023012"/>
    </source>
</evidence>
<dbReference type="FunFam" id="3.40.50.2300:FF:000001">
    <property type="entry name" value="DNA-binding response regulator PhoB"/>
    <property type="match status" value="1"/>
</dbReference>
<dbReference type="FunFam" id="1.10.10.10:FF:000018">
    <property type="entry name" value="DNA-binding response regulator ResD"/>
    <property type="match status" value="1"/>
</dbReference>
<dbReference type="Proteomes" id="UP000199564">
    <property type="component" value="Unassembled WGS sequence"/>
</dbReference>
<dbReference type="PROSITE" id="PS50110">
    <property type="entry name" value="RESPONSE_REGULATORY"/>
    <property type="match status" value="1"/>
</dbReference>
<dbReference type="Gene3D" id="3.40.50.2300">
    <property type="match status" value="1"/>
</dbReference>
<feature type="domain" description="OmpR/PhoB-type" evidence="11">
    <location>
        <begin position="130"/>
        <end position="230"/>
    </location>
</feature>
<dbReference type="STRING" id="226506.SAMN04488519_11038"/>
<dbReference type="EMBL" id="FOVW01000010">
    <property type="protein sequence ID" value="SFO64129.1"/>
    <property type="molecule type" value="Genomic_DNA"/>
</dbReference>
<keyword evidence="3" id="KW-0902">Two-component regulatory system</keyword>
<dbReference type="GO" id="GO:0000156">
    <property type="term" value="F:phosphorelay response regulator activity"/>
    <property type="evidence" value="ECO:0007669"/>
    <property type="project" value="TreeGrafter"/>
</dbReference>
<evidence type="ECO:0000256" key="5">
    <source>
        <dbReference type="ARBA" id="ARBA00023125"/>
    </source>
</evidence>
<evidence type="ECO:0000256" key="6">
    <source>
        <dbReference type="ARBA" id="ARBA00023163"/>
    </source>
</evidence>
<evidence type="ECO:0000256" key="4">
    <source>
        <dbReference type="ARBA" id="ARBA00023015"/>
    </source>
</evidence>
<evidence type="ECO:0000256" key="2">
    <source>
        <dbReference type="ARBA" id="ARBA00022553"/>
    </source>
</evidence>
<sequence>MKKILVVEDDPNINELLQLHLKDEGYAVEVADHGGKGFERAQKGEFDLLILDVMLPEMNGIQICQRLRALEIFTPILMLTAKSEEIDKVMGLESGADDYLTKPFKIREFLARVKAILRRQELQLLALKKEKTLISQGLLEIDVEKRKVQFDQKRVELTPKEFDLLYLMAKNPGRSYSRGELLELIWGYDFSGYEHTVNAHINRLRSKIESDPNNPSYILTTWGVGYRFNDEL</sequence>
<dbReference type="GO" id="GO:0005829">
    <property type="term" value="C:cytosol"/>
    <property type="evidence" value="ECO:0007669"/>
    <property type="project" value="TreeGrafter"/>
</dbReference>
<dbReference type="CDD" id="cd00383">
    <property type="entry name" value="trans_reg_C"/>
    <property type="match status" value="1"/>
</dbReference>
<evidence type="ECO:0000313" key="13">
    <source>
        <dbReference type="Proteomes" id="UP000199564"/>
    </source>
</evidence>
<dbReference type="InterPro" id="IPR039420">
    <property type="entry name" value="WalR-like"/>
</dbReference>
<evidence type="ECO:0000259" key="10">
    <source>
        <dbReference type="PROSITE" id="PS50110"/>
    </source>
</evidence>
<dbReference type="AlphaFoldDB" id="A0A1I5IUP4"/>
<dbReference type="SMART" id="SM00448">
    <property type="entry name" value="REC"/>
    <property type="match status" value="1"/>
</dbReference>
<dbReference type="PROSITE" id="PS51755">
    <property type="entry name" value="OMPR_PHOB"/>
    <property type="match status" value="1"/>
</dbReference>
<dbReference type="SUPFAM" id="SSF46894">
    <property type="entry name" value="C-terminal effector domain of the bipartite response regulators"/>
    <property type="match status" value="1"/>
</dbReference>
<keyword evidence="5 9" id="KW-0238">DNA-binding</keyword>
<evidence type="ECO:0000256" key="8">
    <source>
        <dbReference type="PROSITE-ProRule" id="PRU00169"/>
    </source>
</evidence>
<gene>
    <name evidence="12" type="ORF">SAMN04488519_11038</name>
</gene>
<dbReference type="SMART" id="SM00862">
    <property type="entry name" value="Trans_reg_C"/>
    <property type="match status" value="1"/>
</dbReference>
<name>A0A1I5IUP4_9BACT</name>
<proteinExistence type="predicted"/>
<dbReference type="GO" id="GO:0006355">
    <property type="term" value="P:regulation of DNA-templated transcription"/>
    <property type="evidence" value="ECO:0007669"/>
    <property type="project" value="InterPro"/>
</dbReference>
<dbReference type="Pfam" id="PF00072">
    <property type="entry name" value="Response_reg"/>
    <property type="match status" value="1"/>
</dbReference>
<dbReference type="SUPFAM" id="SSF52172">
    <property type="entry name" value="CheY-like"/>
    <property type="match status" value="1"/>
</dbReference>
<feature type="domain" description="Response regulatory" evidence="10">
    <location>
        <begin position="3"/>
        <end position="117"/>
    </location>
</feature>
<keyword evidence="4" id="KW-0805">Transcription regulation</keyword>
<feature type="DNA-binding region" description="OmpR/PhoB-type" evidence="9">
    <location>
        <begin position="130"/>
        <end position="230"/>
    </location>
</feature>
<organism evidence="12 13">
    <name type="scientific">Algoriphagus ornithinivorans</name>
    <dbReference type="NCBI Taxonomy" id="226506"/>
    <lineage>
        <taxon>Bacteria</taxon>
        <taxon>Pseudomonadati</taxon>
        <taxon>Bacteroidota</taxon>
        <taxon>Cytophagia</taxon>
        <taxon>Cytophagales</taxon>
        <taxon>Cyclobacteriaceae</taxon>
        <taxon>Algoriphagus</taxon>
    </lineage>
</organism>
<dbReference type="CDD" id="cd17574">
    <property type="entry name" value="REC_OmpR"/>
    <property type="match status" value="1"/>
</dbReference>
<dbReference type="Gene3D" id="1.10.10.10">
    <property type="entry name" value="Winged helix-like DNA-binding domain superfamily/Winged helix DNA-binding domain"/>
    <property type="match status" value="1"/>
</dbReference>
<protein>
    <recommendedName>
        <fullName evidence="1">Phosphate regulon transcriptional regulatory protein PhoB</fullName>
    </recommendedName>
</protein>
<feature type="modified residue" description="4-aspartylphosphate" evidence="8">
    <location>
        <position position="52"/>
    </location>
</feature>
<dbReference type="Gene3D" id="6.10.250.690">
    <property type="match status" value="1"/>
</dbReference>
<dbReference type="GO" id="GO:0000976">
    <property type="term" value="F:transcription cis-regulatory region binding"/>
    <property type="evidence" value="ECO:0007669"/>
    <property type="project" value="TreeGrafter"/>
</dbReference>
<keyword evidence="2 8" id="KW-0597">Phosphoprotein</keyword>
<dbReference type="RefSeq" id="WP_091655160.1">
    <property type="nucleotide sequence ID" value="NZ_FOVW01000010.1"/>
</dbReference>
<dbReference type="Pfam" id="PF00486">
    <property type="entry name" value="Trans_reg_C"/>
    <property type="match status" value="1"/>
</dbReference>
<dbReference type="InterPro" id="IPR016032">
    <property type="entry name" value="Sig_transdc_resp-reg_C-effctor"/>
</dbReference>
<dbReference type="PANTHER" id="PTHR48111">
    <property type="entry name" value="REGULATOR OF RPOS"/>
    <property type="match status" value="1"/>
</dbReference>
<evidence type="ECO:0000313" key="12">
    <source>
        <dbReference type="EMBL" id="SFO64129.1"/>
    </source>
</evidence>
<dbReference type="InterPro" id="IPR001867">
    <property type="entry name" value="OmpR/PhoB-type_DNA-bd"/>
</dbReference>
<comment type="function">
    <text evidence="7">This protein is a positive regulator for the phosphate regulon. Transcription of this operon is positively regulated by PhoB and PhoR when phosphate is limited.</text>
</comment>
<accession>A0A1I5IUP4</accession>
<dbReference type="GO" id="GO:0032993">
    <property type="term" value="C:protein-DNA complex"/>
    <property type="evidence" value="ECO:0007669"/>
    <property type="project" value="TreeGrafter"/>
</dbReference>
<reference evidence="13" key="1">
    <citation type="submission" date="2016-10" db="EMBL/GenBank/DDBJ databases">
        <authorList>
            <person name="Varghese N."/>
            <person name="Submissions S."/>
        </authorList>
    </citation>
    <scope>NUCLEOTIDE SEQUENCE [LARGE SCALE GENOMIC DNA]</scope>
    <source>
        <strain evidence="13">DSM 15282</strain>
    </source>
</reference>
<dbReference type="InterPro" id="IPR001789">
    <property type="entry name" value="Sig_transdc_resp-reg_receiver"/>
</dbReference>
<evidence type="ECO:0000259" key="11">
    <source>
        <dbReference type="PROSITE" id="PS51755"/>
    </source>
</evidence>
<evidence type="ECO:0000256" key="9">
    <source>
        <dbReference type="PROSITE-ProRule" id="PRU01091"/>
    </source>
</evidence>
<dbReference type="InterPro" id="IPR036388">
    <property type="entry name" value="WH-like_DNA-bd_sf"/>
</dbReference>
<dbReference type="PANTHER" id="PTHR48111:SF1">
    <property type="entry name" value="TWO-COMPONENT RESPONSE REGULATOR ORR33"/>
    <property type="match status" value="1"/>
</dbReference>
<evidence type="ECO:0000256" key="7">
    <source>
        <dbReference type="ARBA" id="ARBA00024735"/>
    </source>
</evidence>
<keyword evidence="6" id="KW-0804">Transcription</keyword>
<evidence type="ECO:0000256" key="1">
    <source>
        <dbReference type="ARBA" id="ARBA00013332"/>
    </source>
</evidence>
<dbReference type="InterPro" id="IPR011006">
    <property type="entry name" value="CheY-like_superfamily"/>
</dbReference>
<keyword evidence="13" id="KW-1185">Reference proteome</keyword>